<reference evidence="2 3" key="1">
    <citation type="journal article" date="2016" name="Int. J. Syst. Evol. Microbiol.">
        <title>Pseudaminobacter manganicus sp. nov., isolated from sludge of a manganese mine.</title>
        <authorList>
            <person name="Li J."/>
            <person name="Huang J."/>
            <person name="Liao S."/>
            <person name="Wang G."/>
        </authorList>
    </citation>
    <scope>NUCLEOTIDE SEQUENCE [LARGE SCALE GENOMIC DNA]</scope>
    <source>
        <strain evidence="2 3">JH-7</strain>
    </source>
</reference>
<dbReference type="RefSeq" id="WP_139788966.1">
    <property type="nucleotide sequence ID" value="NZ_MDET01000001.1"/>
</dbReference>
<evidence type="ECO:0000313" key="2">
    <source>
        <dbReference type="EMBL" id="OQM77423.1"/>
    </source>
</evidence>
<keyword evidence="3" id="KW-1185">Reference proteome</keyword>
<dbReference type="Proteomes" id="UP000191905">
    <property type="component" value="Unassembled WGS sequence"/>
</dbReference>
<protein>
    <recommendedName>
        <fullName evidence="4">NADH-ubiquinone dehydrogenase</fullName>
    </recommendedName>
</protein>
<evidence type="ECO:0008006" key="4">
    <source>
        <dbReference type="Google" id="ProtNLM"/>
    </source>
</evidence>
<dbReference type="AlphaFoldDB" id="A0A1V8RWA1"/>
<keyword evidence="1" id="KW-1133">Transmembrane helix</keyword>
<feature type="transmembrane region" description="Helical" evidence="1">
    <location>
        <begin position="30"/>
        <end position="55"/>
    </location>
</feature>
<sequence length="210" mass="21499">MTMESKPTAVLPPDMAGAANLLAHPVAGVAAMSALGVGFASHAFGVWMGALSAAIEGSQRMFDAMSGGEAVNDAAVPKASSGKARARARAVMQQANAYARDIAQTSAEAAGEALTATAPVKPTQEALRQPAAIARPQVPDDLKAIAGIGPKLEAVLNGLGIWTYEQIAAWSADDTAWIEDYVGFSGRIARDGWINQAAALGRQAKNAGSN</sequence>
<organism evidence="2 3">
    <name type="scientific">Manganibacter manganicus</name>
    <dbReference type="NCBI Taxonomy" id="1873176"/>
    <lineage>
        <taxon>Bacteria</taxon>
        <taxon>Pseudomonadati</taxon>
        <taxon>Pseudomonadota</taxon>
        <taxon>Alphaproteobacteria</taxon>
        <taxon>Hyphomicrobiales</taxon>
        <taxon>Phyllobacteriaceae</taxon>
        <taxon>Manganibacter</taxon>
    </lineage>
</organism>
<dbReference type="OrthoDB" id="9807941at2"/>
<dbReference type="Gene3D" id="1.10.150.20">
    <property type="entry name" value="5' to 3' exonuclease, C-terminal subdomain"/>
    <property type="match status" value="1"/>
</dbReference>
<dbReference type="EMBL" id="MDET01000001">
    <property type="protein sequence ID" value="OQM77423.1"/>
    <property type="molecule type" value="Genomic_DNA"/>
</dbReference>
<dbReference type="STRING" id="1873176.BFN67_00835"/>
<name>A0A1V8RWA1_9HYPH</name>
<keyword evidence="1" id="KW-0812">Transmembrane</keyword>
<accession>A0A1V8RWA1</accession>
<proteinExistence type="predicted"/>
<gene>
    <name evidence="2" type="ORF">BFN67_00835</name>
</gene>
<comment type="caution">
    <text evidence="2">The sequence shown here is derived from an EMBL/GenBank/DDBJ whole genome shotgun (WGS) entry which is preliminary data.</text>
</comment>
<keyword evidence="1" id="KW-0472">Membrane</keyword>
<evidence type="ECO:0000256" key="1">
    <source>
        <dbReference type="SAM" id="Phobius"/>
    </source>
</evidence>
<evidence type="ECO:0000313" key="3">
    <source>
        <dbReference type="Proteomes" id="UP000191905"/>
    </source>
</evidence>